<evidence type="ECO:0000256" key="3">
    <source>
        <dbReference type="ARBA" id="ARBA00012865"/>
    </source>
</evidence>
<dbReference type="PANTHER" id="PTHR35333">
    <property type="entry name" value="BETA-LACTAMASE"/>
    <property type="match status" value="1"/>
</dbReference>
<dbReference type="RefSeq" id="WP_046059608.1">
    <property type="nucleotide sequence ID" value="NZ_CP023687.1"/>
</dbReference>
<dbReference type="EC" id="3.5.2.6" evidence="3 6"/>
<keyword evidence="10" id="KW-1185">Reference proteome</keyword>
<reference evidence="9 10" key="1">
    <citation type="submission" date="2023-06" db="EMBL/GenBank/DDBJ databases">
        <authorList>
            <person name="Ham H."/>
            <person name="Park D.S."/>
        </authorList>
    </citation>
    <scope>NUCLEOTIDE SEQUENCE [LARGE SCALE GENOMIC DNA]</scope>
    <source>
        <strain evidence="9 10">KACC 17005</strain>
    </source>
</reference>
<evidence type="ECO:0000313" key="9">
    <source>
        <dbReference type="EMBL" id="WIY51363.1"/>
    </source>
</evidence>
<evidence type="ECO:0000256" key="7">
    <source>
        <dbReference type="SAM" id="MobiDB-lite"/>
    </source>
</evidence>
<dbReference type="InterPro" id="IPR012338">
    <property type="entry name" value="Beta-lactam/transpept-like"/>
</dbReference>
<dbReference type="InterPro" id="IPR000871">
    <property type="entry name" value="Beta-lactam_class-A"/>
</dbReference>
<evidence type="ECO:0000256" key="6">
    <source>
        <dbReference type="RuleBase" id="RU361140"/>
    </source>
</evidence>
<name>A0ABY9AX01_PARCI</name>
<accession>A0ABY9AX01</accession>
<evidence type="ECO:0000256" key="4">
    <source>
        <dbReference type="ARBA" id="ARBA00022801"/>
    </source>
</evidence>
<dbReference type="NCBIfam" id="NF033103">
    <property type="entry name" value="bla_class_A"/>
    <property type="match status" value="1"/>
</dbReference>
<evidence type="ECO:0000256" key="1">
    <source>
        <dbReference type="ARBA" id="ARBA00001526"/>
    </source>
</evidence>
<evidence type="ECO:0000256" key="2">
    <source>
        <dbReference type="ARBA" id="ARBA00009009"/>
    </source>
</evidence>
<dbReference type="PRINTS" id="PR00118">
    <property type="entry name" value="BLACTAMASEA"/>
</dbReference>
<dbReference type="GO" id="GO:0008800">
    <property type="term" value="F:beta-lactamase activity"/>
    <property type="evidence" value="ECO:0007669"/>
    <property type="project" value="UniProtKB-EC"/>
</dbReference>
<dbReference type="SUPFAM" id="SSF56601">
    <property type="entry name" value="beta-lactamase/transpeptidase-like"/>
    <property type="match status" value="1"/>
</dbReference>
<organism evidence="9 10">
    <name type="scientific">Paracidovorax citrulli</name>
    <name type="common">Acidovorax citrulli</name>
    <dbReference type="NCBI Taxonomy" id="80869"/>
    <lineage>
        <taxon>Bacteria</taxon>
        <taxon>Pseudomonadati</taxon>
        <taxon>Pseudomonadota</taxon>
        <taxon>Betaproteobacteria</taxon>
        <taxon>Burkholderiales</taxon>
        <taxon>Comamonadaceae</taxon>
        <taxon>Paracidovorax</taxon>
    </lineage>
</organism>
<sequence length="306" mass="32649">MPRRTWMVAAVCGAAAPWIPDAWAGGKKSMGSGAGAFARAVQEVEASVGGRLGVALLDMATGRQDAHRGDERFPLCSTFKLLLAAHVLRRVDQGHERLDRRISYRKSDLVEYSPATERHADGDGMTVEQLCEAAVTLSDNTAANLLLGTQGGPLELTAWLRSLGDTQTRLDRMEPALNDVPPGEVRDTTTPRAMARTVWAVTQGEALSAAARARMLAWLVGNRTGDRRLRAGMPEGWRIGEKTGTGPRGTSNDAGLFWPPDRGAVMVSCYLTGSPAPAEQRDAAIARVGTLAARWALEGAAPAVRG</sequence>
<dbReference type="PROSITE" id="PS00146">
    <property type="entry name" value="BETA_LACTAMASE_A"/>
    <property type="match status" value="1"/>
</dbReference>
<dbReference type="Gene3D" id="3.40.710.10">
    <property type="entry name" value="DD-peptidase/beta-lactamase superfamily"/>
    <property type="match status" value="1"/>
</dbReference>
<evidence type="ECO:0000313" key="10">
    <source>
        <dbReference type="Proteomes" id="UP001242732"/>
    </source>
</evidence>
<gene>
    <name evidence="9" type="primary">bla</name>
    <name evidence="9" type="ORF">QRO08_10795</name>
</gene>
<dbReference type="InterPro" id="IPR045155">
    <property type="entry name" value="Beta-lactam_cat"/>
</dbReference>
<keyword evidence="5 6" id="KW-0046">Antibiotic resistance</keyword>
<comment type="catalytic activity">
    <reaction evidence="1 6">
        <text>a beta-lactam + H2O = a substituted beta-amino acid</text>
        <dbReference type="Rhea" id="RHEA:20401"/>
        <dbReference type="ChEBI" id="CHEBI:15377"/>
        <dbReference type="ChEBI" id="CHEBI:35627"/>
        <dbReference type="ChEBI" id="CHEBI:140347"/>
        <dbReference type="EC" id="3.5.2.6"/>
    </reaction>
</comment>
<proteinExistence type="inferred from homology"/>
<dbReference type="Proteomes" id="UP001242732">
    <property type="component" value="Chromosome"/>
</dbReference>
<dbReference type="InterPro" id="IPR023650">
    <property type="entry name" value="Beta-lactam_class-A_AS"/>
</dbReference>
<feature type="domain" description="Beta-lactamase class A catalytic" evidence="8">
    <location>
        <begin position="53"/>
        <end position="268"/>
    </location>
</feature>
<feature type="region of interest" description="Disordered" evidence="7">
    <location>
        <begin position="237"/>
        <end position="257"/>
    </location>
</feature>
<protein>
    <recommendedName>
        <fullName evidence="3 6">Beta-lactamase</fullName>
        <ecNumber evidence="3 6">3.5.2.6</ecNumber>
    </recommendedName>
</protein>
<dbReference type="GeneID" id="79792139"/>
<evidence type="ECO:0000259" key="8">
    <source>
        <dbReference type="Pfam" id="PF13354"/>
    </source>
</evidence>
<keyword evidence="4 6" id="KW-0378">Hydrolase</keyword>
<dbReference type="Pfam" id="PF13354">
    <property type="entry name" value="Beta-lactamase2"/>
    <property type="match status" value="1"/>
</dbReference>
<comment type="similarity">
    <text evidence="2 6">Belongs to the class-A beta-lactamase family.</text>
</comment>
<dbReference type="PANTHER" id="PTHR35333:SF3">
    <property type="entry name" value="BETA-LACTAMASE-TYPE TRANSPEPTIDASE FOLD CONTAINING PROTEIN"/>
    <property type="match status" value="1"/>
</dbReference>
<dbReference type="EMBL" id="CP127363">
    <property type="protein sequence ID" value="WIY51363.1"/>
    <property type="molecule type" value="Genomic_DNA"/>
</dbReference>
<evidence type="ECO:0000256" key="5">
    <source>
        <dbReference type="ARBA" id="ARBA00023251"/>
    </source>
</evidence>